<evidence type="ECO:0000256" key="3">
    <source>
        <dbReference type="ARBA" id="ARBA00023125"/>
    </source>
</evidence>
<dbReference type="Gene3D" id="1.10.260.40">
    <property type="entry name" value="lambda repressor-like DNA-binding domains"/>
    <property type="match status" value="1"/>
</dbReference>
<evidence type="ECO:0000256" key="5">
    <source>
        <dbReference type="SAM" id="MobiDB-lite"/>
    </source>
</evidence>
<feature type="domain" description="Ner winged helix-turn-helix DNA-binding" evidence="6">
    <location>
        <begin position="17"/>
        <end position="80"/>
    </location>
</feature>
<evidence type="ECO:0000313" key="7">
    <source>
        <dbReference type="EMBL" id="KAA6172743.1"/>
    </source>
</evidence>
<name>A0A5M8EJC4_PSEVE</name>
<keyword evidence="3" id="KW-0238">DNA-binding</keyword>
<keyword evidence="4" id="KW-0804">Transcription</keyword>
<accession>A0A5M8EJC4</accession>
<dbReference type="AlphaFoldDB" id="A0A5M8EJC4"/>
<feature type="compositionally biased region" description="Basic residues" evidence="5">
    <location>
        <begin position="103"/>
        <end position="112"/>
    </location>
</feature>
<dbReference type="InterPro" id="IPR038722">
    <property type="entry name" value="Ner_HTH_dom"/>
</dbReference>
<dbReference type="SUPFAM" id="SSF47413">
    <property type="entry name" value="lambda repressor-like DNA-binding domains"/>
    <property type="match status" value="1"/>
</dbReference>
<dbReference type="RefSeq" id="WP_150056222.1">
    <property type="nucleotide sequence ID" value="NZ_VWXT01000446.1"/>
</dbReference>
<comment type="caution">
    <text evidence="7">The sequence shown here is derived from an EMBL/GenBank/DDBJ whole genome shotgun (WGS) entry which is preliminary data.</text>
</comment>
<gene>
    <name evidence="7" type="ORF">F3K53_24605</name>
</gene>
<dbReference type="GO" id="GO:0003677">
    <property type="term" value="F:DNA binding"/>
    <property type="evidence" value="ECO:0007669"/>
    <property type="project" value="UniProtKB-KW"/>
</dbReference>
<dbReference type="Proteomes" id="UP000323909">
    <property type="component" value="Unassembled WGS sequence"/>
</dbReference>
<dbReference type="InterPro" id="IPR010982">
    <property type="entry name" value="Lambda_DNA-bd_dom_sf"/>
</dbReference>
<organism evidence="7 8">
    <name type="scientific">Pseudomonas veronii</name>
    <dbReference type="NCBI Taxonomy" id="76761"/>
    <lineage>
        <taxon>Bacteria</taxon>
        <taxon>Pseudomonadati</taxon>
        <taxon>Pseudomonadota</taxon>
        <taxon>Gammaproteobacteria</taxon>
        <taxon>Pseudomonadales</taxon>
        <taxon>Pseudomonadaceae</taxon>
        <taxon>Pseudomonas</taxon>
    </lineage>
</organism>
<evidence type="ECO:0000259" key="6">
    <source>
        <dbReference type="Pfam" id="PF13693"/>
    </source>
</evidence>
<protein>
    <submittedName>
        <fullName evidence="7">Transcriptional regulator</fullName>
    </submittedName>
</protein>
<reference evidence="7 8" key="1">
    <citation type="submission" date="2019-09" db="EMBL/GenBank/DDBJ databases">
        <title>Genomic sequencing of 4 copper resistant soil isolates.</title>
        <authorList>
            <person name="Havryliuk O."/>
        </authorList>
    </citation>
    <scope>NUCLEOTIDE SEQUENCE [LARGE SCALE GENOMIC DNA]</scope>
    <source>
        <strain evidence="7 8">UKR4</strain>
    </source>
</reference>
<evidence type="ECO:0000256" key="4">
    <source>
        <dbReference type="ARBA" id="ARBA00023163"/>
    </source>
</evidence>
<comment type="similarity">
    <text evidence="1">Belongs to the ner transcriptional regulatory family.</text>
</comment>
<evidence type="ECO:0000256" key="1">
    <source>
        <dbReference type="ARBA" id="ARBA00006157"/>
    </source>
</evidence>
<dbReference type="Pfam" id="PF13693">
    <property type="entry name" value="HTH_35"/>
    <property type="match status" value="1"/>
</dbReference>
<evidence type="ECO:0000313" key="8">
    <source>
        <dbReference type="Proteomes" id="UP000323909"/>
    </source>
</evidence>
<keyword evidence="2" id="KW-0805">Transcription regulation</keyword>
<feature type="region of interest" description="Disordered" evidence="5">
    <location>
        <begin position="87"/>
        <end position="112"/>
    </location>
</feature>
<proteinExistence type="inferred from homology"/>
<evidence type="ECO:0000256" key="2">
    <source>
        <dbReference type="ARBA" id="ARBA00023015"/>
    </source>
</evidence>
<dbReference type="EMBL" id="VWXT01000446">
    <property type="protein sequence ID" value="KAA6172743.1"/>
    <property type="molecule type" value="Genomic_DNA"/>
</dbReference>
<sequence>MNKTEIPLDPAQRWEWIKYQLRTRGTSLAILARELDVTDAAVKNAKRTAYPRMERAIARALGLKPIDLWPERWNANGTPHRIRVQRAEHNATSSQEHNPAYALRHRKTGTEG</sequence>